<evidence type="ECO:0000256" key="2">
    <source>
        <dbReference type="SAM" id="Phobius"/>
    </source>
</evidence>
<feature type="compositionally biased region" description="Gly residues" evidence="1">
    <location>
        <begin position="651"/>
        <end position="668"/>
    </location>
</feature>
<dbReference type="Proteomes" id="UP001300745">
    <property type="component" value="Unassembled WGS sequence"/>
</dbReference>
<accession>A0ABT3SD03</accession>
<evidence type="ECO:0000313" key="6">
    <source>
        <dbReference type="Proteomes" id="UP001300745"/>
    </source>
</evidence>
<dbReference type="Gene3D" id="3.10.310.50">
    <property type="match status" value="1"/>
</dbReference>
<feature type="transmembrane region" description="Helical" evidence="2">
    <location>
        <begin position="165"/>
        <end position="185"/>
    </location>
</feature>
<gene>
    <name evidence="5" type="ORF">ORI27_11850</name>
</gene>
<feature type="domain" description="TPM" evidence="4">
    <location>
        <begin position="36"/>
        <end position="153"/>
    </location>
</feature>
<dbReference type="RefSeq" id="WP_265997037.1">
    <property type="nucleotide sequence ID" value="NZ_JAPJDN010000008.1"/>
</dbReference>
<feature type="region of interest" description="Disordered" evidence="1">
    <location>
        <begin position="649"/>
        <end position="668"/>
    </location>
</feature>
<evidence type="ECO:0000313" key="5">
    <source>
        <dbReference type="EMBL" id="MCX2937398.1"/>
    </source>
</evidence>
<evidence type="ECO:0000259" key="4">
    <source>
        <dbReference type="Pfam" id="PF04536"/>
    </source>
</evidence>
<reference evidence="5 6" key="1">
    <citation type="submission" date="2022-11" db="EMBL/GenBank/DDBJ databases">
        <title>Mycobacterium sp. nov.</title>
        <authorList>
            <person name="Papic B."/>
            <person name="Spicic S."/>
            <person name="Duvnjak S."/>
        </authorList>
    </citation>
    <scope>NUCLEOTIDE SEQUENCE [LARGE SCALE GENOMIC DNA]</scope>
    <source>
        <strain evidence="5 6">CVI_P4</strain>
    </source>
</reference>
<evidence type="ECO:0000256" key="1">
    <source>
        <dbReference type="SAM" id="MobiDB-lite"/>
    </source>
</evidence>
<dbReference type="InterPro" id="IPR007621">
    <property type="entry name" value="TPM_dom"/>
</dbReference>
<protein>
    <submittedName>
        <fullName evidence="5">TPM domain-containing protein</fullName>
    </submittedName>
</protein>
<keyword evidence="2" id="KW-1133">Transmembrane helix</keyword>
<proteinExistence type="predicted"/>
<evidence type="ECO:0000256" key="3">
    <source>
        <dbReference type="SAM" id="SignalP"/>
    </source>
</evidence>
<keyword evidence="2" id="KW-0472">Membrane</keyword>
<name>A0ABT3SD03_9MYCO</name>
<dbReference type="EMBL" id="JAPJDO010000008">
    <property type="protein sequence ID" value="MCX2937398.1"/>
    <property type="molecule type" value="Genomic_DNA"/>
</dbReference>
<sequence>MRLTRVVSLLAAILTAVTLMAPVAAAEPPFRLPDYVTDNAGVLSQGQLAKVQHAVDTLYRDRHVRLWVVYVDSFAPETAVEWAEQTRVASDLSSQDAILAVATQQRSYAFLVPSGATGVSPARVDDLRRDQIEPALHTDDWADAAIAAANGLATMGGGGSGGLSLVPALITVAIIVLAIGLLVLWSRRRRRKRHEAEVAAAKRVDPTDPNALAAVSLDALDELSRSIVVDVDNAMRTSSNELVLATEEFGEQRTEPFTKAVENAKITLQQAFNVRQQLDDAIPETPAQRRDLLTRVVVAAARANRELDTQTQSFHQLRDLVINAPDRLDVLTRKLVDVSARIDPAQSTLTQLHNEFAESALASVARNVNAARERVDFADHSISRARELVAKPIAGEQSELVDCVRAAEAALQQTTSMLDAVDSAASDIRRAVTALPSAIADTQQGINQAVAQLSQGGLSNTAELTAARDAAVKAVSAAQTAGTADPLGTFTQLTQADADLDRLLAGAAEERETAERLGRSYDQALFTAQSRVRSVSDYIDTRRGSVGPEARTRLNEAVRQLEAAQAKRKSNVTEAIAHANGASMLAAQAQQLANNDVQSAQRSYMSHYGGVGGSSNMGAVIGGIILGNILSGGMRGGFGGGGGWTSSTYGGSQGSSGGGGMFGGGGRF</sequence>
<feature type="signal peptide" evidence="3">
    <location>
        <begin position="1"/>
        <end position="26"/>
    </location>
</feature>
<keyword evidence="2" id="KW-0812">Transmembrane</keyword>
<dbReference type="Pfam" id="PF04536">
    <property type="entry name" value="TPM_phosphatase"/>
    <property type="match status" value="1"/>
</dbReference>
<keyword evidence="6" id="KW-1185">Reference proteome</keyword>
<keyword evidence="3" id="KW-0732">Signal</keyword>
<feature type="chain" id="PRO_5045288439" evidence="3">
    <location>
        <begin position="27"/>
        <end position="668"/>
    </location>
</feature>
<comment type="caution">
    <text evidence="5">The sequence shown here is derived from an EMBL/GenBank/DDBJ whole genome shotgun (WGS) entry which is preliminary data.</text>
</comment>
<organism evidence="5 6">
    <name type="scientific">Mycobacterium pinniadriaticum</name>
    <dbReference type="NCBI Taxonomy" id="2994102"/>
    <lineage>
        <taxon>Bacteria</taxon>
        <taxon>Bacillati</taxon>
        <taxon>Actinomycetota</taxon>
        <taxon>Actinomycetes</taxon>
        <taxon>Mycobacteriales</taxon>
        <taxon>Mycobacteriaceae</taxon>
        <taxon>Mycobacterium</taxon>
    </lineage>
</organism>